<feature type="domain" description="Glycosyltransferase subfamily 4-like N-terminal" evidence="3">
    <location>
        <begin position="16"/>
        <end position="205"/>
    </location>
</feature>
<protein>
    <submittedName>
        <fullName evidence="4">Putative glycosyltransferase, type 1</fullName>
    </submittedName>
</protein>
<dbReference type="Pfam" id="PF13439">
    <property type="entry name" value="Glyco_transf_4"/>
    <property type="match status" value="1"/>
</dbReference>
<evidence type="ECO:0000313" key="4">
    <source>
        <dbReference type="EMBL" id="KKS21554.1"/>
    </source>
</evidence>
<dbReference type="GO" id="GO:0009103">
    <property type="term" value="P:lipopolysaccharide biosynthetic process"/>
    <property type="evidence" value="ECO:0007669"/>
    <property type="project" value="TreeGrafter"/>
</dbReference>
<evidence type="ECO:0000259" key="3">
    <source>
        <dbReference type="Pfam" id="PF13439"/>
    </source>
</evidence>
<dbReference type="InterPro" id="IPR001296">
    <property type="entry name" value="Glyco_trans_1"/>
</dbReference>
<organism evidence="4 5">
    <name type="scientific">candidate division WWE3 bacterium GW2011_GWA1_41_8</name>
    <dbReference type="NCBI Taxonomy" id="1619103"/>
    <lineage>
        <taxon>Bacteria</taxon>
        <taxon>Katanobacteria</taxon>
    </lineage>
</organism>
<dbReference type="PANTHER" id="PTHR46401">
    <property type="entry name" value="GLYCOSYLTRANSFERASE WBBK-RELATED"/>
    <property type="match status" value="1"/>
</dbReference>
<dbReference type="EMBL" id="LCCA01000027">
    <property type="protein sequence ID" value="KKS21554.1"/>
    <property type="molecule type" value="Genomic_DNA"/>
</dbReference>
<dbReference type="GO" id="GO:0016757">
    <property type="term" value="F:glycosyltransferase activity"/>
    <property type="evidence" value="ECO:0007669"/>
    <property type="project" value="InterPro"/>
</dbReference>
<dbReference type="Pfam" id="PF00534">
    <property type="entry name" value="Glycos_transf_1"/>
    <property type="match status" value="1"/>
</dbReference>
<gene>
    <name evidence="4" type="ORF">UU80_C0027G0006</name>
</gene>
<dbReference type="AlphaFoldDB" id="A0A0G0X930"/>
<dbReference type="STRING" id="1619103.UU80_C0027G0006"/>
<evidence type="ECO:0000313" key="5">
    <source>
        <dbReference type="Proteomes" id="UP000034920"/>
    </source>
</evidence>
<name>A0A0G0X930_UNCKA</name>
<dbReference type="InterPro" id="IPR028098">
    <property type="entry name" value="Glyco_trans_4-like_N"/>
</dbReference>
<dbReference type="Proteomes" id="UP000034920">
    <property type="component" value="Unassembled WGS sequence"/>
</dbReference>
<dbReference type="SUPFAM" id="SSF53756">
    <property type="entry name" value="UDP-Glycosyltransferase/glycogen phosphorylase"/>
    <property type="match status" value="1"/>
</dbReference>
<reference evidence="4 5" key="1">
    <citation type="journal article" date="2015" name="Nature">
        <title>rRNA introns, odd ribosomes, and small enigmatic genomes across a large radiation of phyla.</title>
        <authorList>
            <person name="Brown C.T."/>
            <person name="Hug L.A."/>
            <person name="Thomas B.C."/>
            <person name="Sharon I."/>
            <person name="Castelle C.J."/>
            <person name="Singh A."/>
            <person name="Wilkins M.J."/>
            <person name="Williams K.H."/>
            <person name="Banfield J.F."/>
        </authorList>
    </citation>
    <scope>NUCLEOTIDE SEQUENCE [LARGE SCALE GENOMIC DNA]</scope>
</reference>
<sequence>MKILRIVYDWPPPWHGLAPHPYEITSAQTQLGHSFVLFCGHWPKAGQRERLPNTDIYPFVREPLPGTLPLTTSLLMFFYYLYWRAEEGNKVDLIHSHGHFGIWIYFYRFLLQKIYRRAAELKTPLVVHFHNVAAMREKAAEEKNIDVKTHSKYLSWPFEKFANRMAVHTASACIFVSEENMKDAIDLYGADPAKCFVVESGVNTDIFRPVGAEEREKSRYELDLDRQDIVIVNHGVMLERKNVHLLIESLKYLPDVYKLLLIGPGDNEYLLRLDKMIKDMHLEERVVRGGYTPYPQTPIAFQVSDIFVLPSSWEGFPKVVMQSLACGIPALVSGFRAKNDIQGLYYLDDPQPETIAQRIREIVENPVQVDRYEIERFYSWKVKVKEIETIYSKIIPH</sequence>
<comment type="caution">
    <text evidence="4">The sequence shown here is derived from an EMBL/GenBank/DDBJ whole genome shotgun (WGS) entry which is preliminary data.</text>
</comment>
<dbReference type="Gene3D" id="3.40.50.2000">
    <property type="entry name" value="Glycogen Phosphorylase B"/>
    <property type="match status" value="2"/>
</dbReference>
<feature type="domain" description="Glycosyl transferase family 1" evidence="2">
    <location>
        <begin position="215"/>
        <end position="366"/>
    </location>
</feature>
<accession>A0A0G0X930</accession>
<dbReference type="CDD" id="cd03801">
    <property type="entry name" value="GT4_PimA-like"/>
    <property type="match status" value="1"/>
</dbReference>
<proteinExistence type="predicted"/>
<evidence type="ECO:0000259" key="2">
    <source>
        <dbReference type="Pfam" id="PF00534"/>
    </source>
</evidence>
<dbReference type="PANTHER" id="PTHR46401:SF2">
    <property type="entry name" value="GLYCOSYLTRANSFERASE WBBK-RELATED"/>
    <property type="match status" value="1"/>
</dbReference>
<keyword evidence="1 4" id="KW-0808">Transferase</keyword>
<evidence type="ECO:0000256" key="1">
    <source>
        <dbReference type="ARBA" id="ARBA00022679"/>
    </source>
</evidence>